<protein>
    <recommendedName>
        <fullName evidence="3">DUF4136 domain-containing protein</fullName>
    </recommendedName>
</protein>
<evidence type="ECO:0008006" key="3">
    <source>
        <dbReference type="Google" id="ProtNLM"/>
    </source>
</evidence>
<evidence type="ECO:0000313" key="2">
    <source>
        <dbReference type="Proteomes" id="UP001196565"/>
    </source>
</evidence>
<organism evidence="1 2">
    <name type="scientific">Roseomonas alba</name>
    <dbReference type="NCBI Taxonomy" id="2846776"/>
    <lineage>
        <taxon>Bacteria</taxon>
        <taxon>Pseudomonadati</taxon>
        <taxon>Pseudomonadota</taxon>
        <taxon>Alphaproteobacteria</taxon>
        <taxon>Acetobacterales</taxon>
        <taxon>Roseomonadaceae</taxon>
        <taxon>Roseomonas</taxon>
    </lineage>
</organism>
<proteinExistence type="predicted"/>
<dbReference type="RefSeq" id="WP_219763312.1">
    <property type="nucleotide sequence ID" value="NZ_JAHYBZ010000004.1"/>
</dbReference>
<accession>A0ABS7A9D0</accession>
<keyword evidence="2" id="KW-1185">Reference proteome</keyword>
<gene>
    <name evidence="1" type="ORF">KPL78_12625</name>
</gene>
<sequence length="202" mass="22682">MIGHLPHLVLLTLTGLLTACGVPDVTDLRLDGLSPPHIVNLRPEFMTPDPRFIRAAIVAELSTSRDLRELATNHAIGTNAYVVLCYGRSHIIREERRFDVVLIDRLRDELEVVSNRRPRSDWPPPIDGRYRYSVAIGLRQQGREDRSDGRLEYSLAELDLMRDPVDLCLVVDTVGYAPRWRSNTVMIPPTAIRAAVATGTPP</sequence>
<dbReference type="Proteomes" id="UP001196565">
    <property type="component" value="Unassembled WGS sequence"/>
</dbReference>
<dbReference type="EMBL" id="JAHYBZ010000004">
    <property type="protein sequence ID" value="MBW6398700.1"/>
    <property type="molecule type" value="Genomic_DNA"/>
</dbReference>
<evidence type="ECO:0000313" key="1">
    <source>
        <dbReference type="EMBL" id="MBW6398700.1"/>
    </source>
</evidence>
<reference evidence="1 2" key="1">
    <citation type="submission" date="2021-07" db="EMBL/GenBank/DDBJ databases">
        <authorList>
            <person name="So Y."/>
        </authorList>
    </citation>
    <scope>NUCLEOTIDE SEQUENCE [LARGE SCALE GENOMIC DNA]</scope>
    <source>
        <strain evidence="1 2">HJA6</strain>
    </source>
</reference>
<comment type="caution">
    <text evidence="1">The sequence shown here is derived from an EMBL/GenBank/DDBJ whole genome shotgun (WGS) entry which is preliminary data.</text>
</comment>
<name>A0ABS7A9D0_9PROT</name>